<proteinExistence type="predicted"/>
<evidence type="ECO:0000313" key="2">
    <source>
        <dbReference type="EMBL" id="MBW0585683.1"/>
    </source>
</evidence>
<dbReference type="EMBL" id="AVOT02121673">
    <property type="protein sequence ID" value="MBW0585683.1"/>
    <property type="molecule type" value="Genomic_DNA"/>
</dbReference>
<evidence type="ECO:0000256" key="1">
    <source>
        <dbReference type="SAM" id="MobiDB-lite"/>
    </source>
</evidence>
<comment type="caution">
    <text evidence="2">The sequence shown here is derived from an EMBL/GenBank/DDBJ whole genome shotgun (WGS) entry which is preliminary data.</text>
</comment>
<feature type="compositionally biased region" description="Basic and acidic residues" evidence="1">
    <location>
        <begin position="39"/>
        <end position="54"/>
    </location>
</feature>
<sequence length="322" mass="36794">MEASTIEVEPVQKKGLKPKQLVKMVSNRYGKNEINPTKIENRITEPEVEPKNQKLETNLSEEGSIQSQEPLGLDQEIEKLNFMELELERSTGSIGSESSQNNPFANLSPNCGLNSLIYVRIGWEEYPVMAIMNPKTEENILPLKIGLGLGMKPKKKHKTKPKSLMKKSIHKLSIEVEKSTNLQDIGIEEEGFSFSKEEEEGEKSLSTFKVNTIHSEGIYNMEHTHTANKDSSEENHKSFKIRKSKALNLFERDKKAIQETLESESYLFRDDIPDLFSGLLNQGNNLNNPCTFSKPEEEIQVFWKKYSKEILGIMECYLNLNH</sequence>
<feature type="region of interest" description="Disordered" evidence="1">
    <location>
        <begin position="36"/>
        <end position="68"/>
    </location>
</feature>
<organism evidence="2 3">
    <name type="scientific">Austropuccinia psidii MF-1</name>
    <dbReference type="NCBI Taxonomy" id="1389203"/>
    <lineage>
        <taxon>Eukaryota</taxon>
        <taxon>Fungi</taxon>
        <taxon>Dikarya</taxon>
        <taxon>Basidiomycota</taxon>
        <taxon>Pucciniomycotina</taxon>
        <taxon>Pucciniomycetes</taxon>
        <taxon>Pucciniales</taxon>
        <taxon>Sphaerophragmiaceae</taxon>
        <taxon>Austropuccinia</taxon>
    </lineage>
</organism>
<name>A0A9Q3KQH8_9BASI</name>
<reference evidence="2" key="1">
    <citation type="submission" date="2021-03" db="EMBL/GenBank/DDBJ databases">
        <title>Draft genome sequence of rust myrtle Austropuccinia psidii MF-1, a brazilian biotype.</title>
        <authorList>
            <person name="Quecine M.C."/>
            <person name="Pachon D.M.R."/>
            <person name="Bonatelli M.L."/>
            <person name="Correr F.H."/>
            <person name="Franceschini L.M."/>
            <person name="Leite T.F."/>
            <person name="Margarido G.R.A."/>
            <person name="Almeida C.A."/>
            <person name="Ferrarezi J.A."/>
            <person name="Labate C.A."/>
        </authorList>
    </citation>
    <scope>NUCLEOTIDE SEQUENCE</scope>
    <source>
        <strain evidence="2">MF-1</strain>
    </source>
</reference>
<dbReference type="Proteomes" id="UP000765509">
    <property type="component" value="Unassembled WGS sequence"/>
</dbReference>
<accession>A0A9Q3KQH8</accession>
<gene>
    <name evidence="2" type="ORF">O181_125398</name>
</gene>
<feature type="compositionally biased region" description="Polar residues" evidence="1">
    <location>
        <begin position="55"/>
        <end position="68"/>
    </location>
</feature>
<dbReference type="AlphaFoldDB" id="A0A9Q3KQH8"/>
<evidence type="ECO:0000313" key="3">
    <source>
        <dbReference type="Proteomes" id="UP000765509"/>
    </source>
</evidence>
<keyword evidence="3" id="KW-1185">Reference proteome</keyword>
<protein>
    <submittedName>
        <fullName evidence="2">Uncharacterized protein</fullName>
    </submittedName>
</protein>